<sequence length="91" mass="10244">MYPSTLSSLYSYAVFGVPMLQCLVDFTRGCRQQPKHKEGPDSVPHSSSSSVHSIASSTDWRDNKETWSFKEDYVSFPSLVETEDQTESLCS</sequence>
<proteinExistence type="predicted"/>
<reference evidence="3" key="1">
    <citation type="submission" date="2015-06" db="EMBL/GenBank/DDBJ databases">
        <title>Expansion of signal transduction pathways in fungi by whole-genome duplication.</title>
        <authorList>
            <consortium name="DOE Joint Genome Institute"/>
            <person name="Corrochano L.M."/>
            <person name="Kuo A."/>
            <person name="Marcet-Houben M."/>
            <person name="Polaino S."/>
            <person name="Salamov A."/>
            <person name="Villalobos J.M."/>
            <person name="Alvarez M.I."/>
            <person name="Avalos J."/>
            <person name="Benito E.P."/>
            <person name="Benoit I."/>
            <person name="Burger G."/>
            <person name="Camino L.P."/>
            <person name="Canovas D."/>
            <person name="Cerda-Olmedo E."/>
            <person name="Cheng J.-F."/>
            <person name="Dominguez A."/>
            <person name="Elias M."/>
            <person name="Eslava A.P."/>
            <person name="Glaser F."/>
            <person name="Grimwood J."/>
            <person name="Gutierrez G."/>
            <person name="Heitman J."/>
            <person name="Henrissat B."/>
            <person name="Iturriaga E.A."/>
            <person name="Lang B.F."/>
            <person name="Lavin J.L."/>
            <person name="Lee S."/>
            <person name="Li W."/>
            <person name="Lindquist E."/>
            <person name="Lopez-Garcia S."/>
            <person name="Luque E.M."/>
            <person name="Marcos A.T."/>
            <person name="Martin J."/>
            <person name="McCluskey K."/>
            <person name="Medina H.R."/>
            <person name="Miralles-Duran A."/>
            <person name="Miyazaki A."/>
            <person name="Munoz-Torres E."/>
            <person name="Oguiza J.A."/>
            <person name="Ohm R."/>
            <person name="Olmedo M."/>
            <person name="Orejas M."/>
            <person name="Ortiz-Castellanos L."/>
            <person name="Pisabarro A.G."/>
            <person name="Rodriguez-Romero J."/>
            <person name="Ruiz-Herrera J."/>
            <person name="Ruiz-Vazquez R."/>
            <person name="Sanz C."/>
            <person name="Schackwitz W."/>
            <person name="Schmutz J."/>
            <person name="Shahriari M."/>
            <person name="Shelest E."/>
            <person name="Silva-Franco F."/>
            <person name="Soanes D."/>
            <person name="Syed K."/>
            <person name="Tagua V.G."/>
            <person name="Talbot N.J."/>
            <person name="Thon M."/>
            <person name="De vries R.P."/>
            <person name="Wiebenga A."/>
            <person name="Yadav J.S."/>
            <person name="Braun E.L."/>
            <person name="Baker S."/>
            <person name="Garre V."/>
            <person name="Horwitz B."/>
            <person name="Torres-Martinez S."/>
            <person name="Idnurm A."/>
            <person name="Herrera-Estrella A."/>
            <person name="Gabaldon T."/>
            <person name="Grigoriev I.V."/>
        </authorList>
    </citation>
    <scope>NUCLEOTIDE SEQUENCE [LARGE SCALE GENOMIC DNA]</scope>
    <source>
        <strain evidence="3">NRRL 1555(-)</strain>
    </source>
</reference>
<keyword evidence="3" id="KW-1185">Reference proteome</keyword>
<accession>A0A162WUB4</accession>
<dbReference type="GeneID" id="28999512"/>
<dbReference type="AlphaFoldDB" id="A0A162WUB4"/>
<evidence type="ECO:0000313" key="2">
    <source>
        <dbReference type="EMBL" id="OAD70905.1"/>
    </source>
</evidence>
<evidence type="ECO:0000313" key="3">
    <source>
        <dbReference type="Proteomes" id="UP000077315"/>
    </source>
</evidence>
<feature type="compositionally biased region" description="Low complexity" evidence="1">
    <location>
        <begin position="42"/>
        <end position="57"/>
    </location>
</feature>
<gene>
    <name evidence="2" type="ORF">PHYBLDRAFT_182356</name>
</gene>
<evidence type="ECO:0000256" key="1">
    <source>
        <dbReference type="SAM" id="MobiDB-lite"/>
    </source>
</evidence>
<dbReference type="OrthoDB" id="2290153at2759"/>
<dbReference type="InParanoid" id="A0A162WUB4"/>
<feature type="region of interest" description="Disordered" evidence="1">
    <location>
        <begin position="31"/>
        <end position="61"/>
    </location>
</feature>
<dbReference type="EMBL" id="KV440987">
    <property type="protein sequence ID" value="OAD70905.1"/>
    <property type="molecule type" value="Genomic_DNA"/>
</dbReference>
<name>A0A162WUB4_PHYB8</name>
<protein>
    <submittedName>
        <fullName evidence="2">Uncharacterized protein</fullName>
    </submittedName>
</protein>
<dbReference type="RefSeq" id="XP_018288945.1">
    <property type="nucleotide sequence ID" value="XM_018438606.1"/>
</dbReference>
<organism evidence="2 3">
    <name type="scientific">Phycomyces blakesleeanus (strain ATCC 8743b / DSM 1359 / FGSC 10004 / NBRC 33097 / NRRL 1555)</name>
    <dbReference type="NCBI Taxonomy" id="763407"/>
    <lineage>
        <taxon>Eukaryota</taxon>
        <taxon>Fungi</taxon>
        <taxon>Fungi incertae sedis</taxon>
        <taxon>Mucoromycota</taxon>
        <taxon>Mucoromycotina</taxon>
        <taxon>Mucoromycetes</taxon>
        <taxon>Mucorales</taxon>
        <taxon>Phycomycetaceae</taxon>
        <taxon>Phycomyces</taxon>
    </lineage>
</organism>
<dbReference type="VEuPathDB" id="FungiDB:PHYBLDRAFT_182356"/>
<dbReference type="Proteomes" id="UP000077315">
    <property type="component" value="Unassembled WGS sequence"/>
</dbReference>